<gene>
    <name evidence="2" type="ORF">KIPB_006322</name>
</gene>
<accession>A0A9K3CWW3</accession>
<feature type="transmembrane region" description="Helical" evidence="1">
    <location>
        <begin position="74"/>
        <end position="101"/>
    </location>
</feature>
<name>A0A9K3CWW3_9EUKA</name>
<reference evidence="2 3" key="1">
    <citation type="journal article" date="2018" name="PLoS ONE">
        <title>The draft genome of Kipferlia bialata reveals reductive genome evolution in fornicate parasites.</title>
        <authorList>
            <person name="Tanifuji G."/>
            <person name="Takabayashi S."/>
            <person name="Kume K."/>
            <person name="Takagi M."/>
            <person name="Nakayama T."/>
            <person name="Kamikawa R."/>
            <person name="Inagaki Y."/>
            <person name="Hashimoto T."/>
        </authorList>
    </citation>
    <scope>NUCLEOTIDE SEQUENCE [LARGE SCALE GENOMIC DNA]</scope>
    <source>
        <strain evidence="2">NY0173</strain>
    </source>
</reference>
<proteinExistence type="predicted"/>
<feature type="transmembrane region" description="Helical" evidence="1">
    <location>
        <begin position="142"/>
        <end position="166"/>
    </location>
</feature>
<dbReference type="EMBL" id="BDIP01001613">
    <property type="protein sequence ID" value="GIQ84768.1"/>
    <property type="molecule type" value="Genomic_DNA"/>
</dbReference>
<keyword evidence="1" id="KW-0472">Membrane</keyword>
<sequence length="192" mass="21129">LFLYELCKSLLTTEAEREADAGLVRVTVAFSFTQILCCPWICSVAQMLHTVCLGQRPDPKKTVMCRGVTLSSVLAVYCCLLATGLGSVLFVLPGLAIWFLVQHTWALRSLYPEDLPIPTIRRAIALSLADPFHSCALFACDLVFLMMLAGSGWLLVLVVPALPFVACYRMLMLHRLAGYQNMTPMTSASPEV</sequence>
<keyword evidence="1" id="KW-1133">Transmembrane helix</keyword>
<dbReference type="Proteomes" id="UP000265618">
    <property type="component" value="Unassembled WGS sequence"/>
</dbReference>
<feature type="non-terminal residue" evidence="2">
    <location>
        <position position="192"/>
    </location>
</feature>
<evidence type="ECO:0000313" key="2">
    <source>
        <dbReference type="EMBL" id="GIQ84768.1"/>
    </source>
</evidence>
<protein>
    <submittedName>
        <fullName evidence="2">Uncharacterized protein</fullName>
    </submittedName>
</protein>
<comment type="caution">
    <text evidence="2">The sequence shown here is derived from an EMBL/GenBank/DDBJ whole genome shotgun (WGS) entry which is preliminary data.</text>
</comment>
<keyword evidence="1" id="KW-0812">Transmembrane</keyword>
<dbReference type="AlphaFoldDB" id="A0A9K3CWW3"/>
<evidence type="ECO:0000313" key="3">
    <source>
        <dbReference type="Proteomes" id="UP000265618"/>
    </source>
</evidence>
<keyword evidence="3" id="KW-1185">Reference proteome</keyword>
<organism evidence="2 3">
    <name type="scientific">Kipferlia bialata</name>
    <dbReference type="NCBI Taxonomy" id="797122"/>
    <lineage>
        <taxon>Eukaryota</taxon>
        <taxon>Metamonada</taxon>
        <taxon>Carpediemonas-like organisms</taxon>
        <taxon>Kipferlia</taxon>
    </lineage>
</organism>
<evidence type="ECO:0000256" key="1">
    <source>
        <dbReference type="SAM" id="Phobius"/>
    </source>
</evidence>